<sequence length="60" mass="7011">MHGIVQRFPSYALSLPASFADFTLLLVFPFSIYLLLPFNVHLVVIAEILFYFCQLTCQRW</sequence>
<organism evidence="2">
    <name type="scientific">Glycine max</name>
    <name type="common">Soybean</name>
    <name type="synonym">Glycine hispida</name>
    <dbReference type="NCBI Taxonomy" id="3847"/>
    <lineage>
        <taxon>Eukaryota</taxon>
        <taxon>Viridiplantae</taxon>
        <taxon>Streptophyta</taxon>
        <taxon>Embryophyta</taxon>
        <taxon>Tracheophyta</taxon>
        <taxon>Spermatophyta</taxon>
        <taxon>Magnoliopsida</taxon>
        <taxon>eudicotyledons</taxon>
        <taxon>Gunneridae</taxon>
        <taxon>Pentapetalae</taxon>
        <taxon>rosids</taxon>
        <taxon>fabids</taxon>
        <taxon>Fabales</taxon>
        <taxon>Fabaceae</taxon>
        <taxon>Papilionoideae</taxon>
        <taxon>50 kb inversion clade</taxon>
        <taxon>NPAAA clade</taxon>
        <taxon>indigoferoid/millettioid clade</taxon>
        <taxon>Phaseoleae</taxon>
        <taxon>Glycine</taxon>
        <taxon>Glycine subgen. Soja</taxon>
    </lineage>
</organism>
<evidence type="ECO:0000313" key="2">
    <source>
        <dbReference type="EMBL" id="ACU17444.1"/>
    </source>
</evidence>
<reference evidence="2" key="1">
    <citation type="submission" date="2009-08" db="EMBL/GenBank/DDBJ databases">
        <authorList>
            <person name="Cheung F."/>
            <person name="Xiao Y."/>
            <person name="Chan A."/>
            <person name="Moskal W."/>
            <person name="Town C.D."/>
        </authorList>
    </citation>
    <scope>NUCLEOTIDE SEQUENCE</scope>
</reference>
<name>C6T6L2_SOYBN</name>
<keyword evidence="1" id="KW-0472">Membrane</keyword>
<accession>C6T6L2</accession>
<keyword evidence="1" id="KW-0812">Transmembrane</keyword>
<evidence type="ECO:0000256" key="1">
    <source>
        <dbReference type="SAM" id="Phobius"/>
    </source>
</evidence>
<protein>
    <submittedName>
        <fullName evidence="2">Uncharacterized protein</fullName>
    </submittedName>
</protein>
<keyword evidence="1" id="KW-1133">Transmembrane helix</keyword>
<dbReference type="AlphaFoldDB" id="C6T6L2"/>
<feature type="transmembrane region" description="Helical" evidence="1">
    <location>
        <begin position="38"/>
        <end position="57"/>
    </location>
</feature>
<proteinExistence type="evidence at transcript level"/>
<dbReference type="EMBL" id="BT093078">
    <property type="protein sequence ID" value="ACU17444.1"/>
    <property type="molecule type" value="mRNA"/>
</dbReference>